<gene>
    <name evidence="1" type="ORF">GGR89_000825</name>
</gene>
<evidence type="ECO:0000313" key="1">
    <source>
        <dbReference type="EMBL" id="NJB96525.1"/>
    </source>
</evidence>
<reference evidence="1 2" key="1">
    <citation type="submission" date="2020-03" db="EMBL/GenBank/DDBJ databases">
        <title>Genomic Encyclopedia of Type Strains, Phase IV (KMG-IV): sequencing the most valuable type-strain genomes for metagenomic binning, comparative biology and taxonomic classification.</title>
        <authorList>
            <person name="Goeker M."/>
        </authorList>
    </citation>
    <scope>NUCLEOTIDE SEQUENCE [LARGE SCALE GENOMIC DNA]</scope>
    <source>
        <strain evidence="1 2">DSM 7225</strain>
    </source>
</reference>
<dbReference type="AlphaFoldDB" id="A0A7X6BBT0"/>
<name>A0A7X6BBT0_9SPHN</name>
<organism evidence="1 2">
    <name type="scientific">Sphingomonas trueperi</name>
    <dbReference type="NCBI Taxonomy" id="53317"/>
    <lineage>
        <taxon>Bacteria</taxon>
        <taxon>Pseudomonadati</taxon>
        <taxon>Pseudomonadota</taxon>
        <taxon>Alphaproteobacteria</taxon>
        <taxon>Sphingomonadales</taxon>
        <taxon>Sphingomonadaceae</taxon>
        <taxon>Sphingomonas</taxon>
    </lineage>
</organism>
<dbReference type="EMBL" id="JAATJB010000002">
    <property type="protein sequence ID" value="NJB96525.1"/>
    <property type="molecule type" value="Genomic_DNA"/>
</dbReference>
<comment type="caution">
    <text evidence="1">The sequence shown here is derived from an EMBL/GenBank/DDBJ whole genome shotgun (WGS) entry which is preliminary data.</text>
</comment>
<dbReference type="RefSeq" id="WP_125973977.1">
    <property type="nucleotide sequence ID" value="NZ_BAAADY010000025.1"/>
</dbReference>
<keyword evidence="2" id="KW-1185">Reference proteome</keyword>
<evidence type="ECO:0000313" key="2">
    <source>
        <dbReference type="Proteomes" id="UP000531251"/>
    </source>
</evidence>
<proteinExistence type="predicted"/>
<sequence length="87" mass="9774">MQKETMPLYTYVMSYDGRTKVFQDRSSNYTGFLLAPISSSFPELKPAFGDLVRMTPKPVPGVAKAWGCTLDISGKPFNLHVVETREK</sequence>
<dbReference type="Proteomes" id="UP000531251">
    <property type="component" value="Unassembled WGS sequence"/>
</dbReference>
<protein>
    <submittedName>
        <fullName evidence="1">Uncharacterized protein</fullName>
    </submittedName>
</protein>
<accession>A0A7X6BBT0</accession>